<reference evidence="1 2" key="1">
    <citation type="journal article" date="2021" name="Hortic Res">
        <title>High-quality reference genome and annotation aids understanding of berry development for evergreen blueberry (Vaccinium darrowii).</title>
        <authorList>
            <person name="Yu J."/>
            <person name="Hulse-Kemp A.M."/>
            <person name="Babiker E."/>
            <person name="Staton M."/>
        </authorList>
    </citation>
    <scope>NUCLEOTIDE SEQUENCE [LARGE SCALE GENOMIC DNA]</scope>
    <source>
        <strain evidence="2">cv. NJ 8807/NJ 8810</strain>
        <tissue evidence="1">Young leaf</tissue>
    </source>
</reference>
<dbReference type="EMBL" id="CM037151">
    <property type="protein sequence ID" value="KAH7843579.1"/>
    <property type="molecule type" value="Genomic_DNA"/>
</dbReference>
<accession>A0ACB7XRQ7</accession>
<proteinExistence type="predicted"/>
<comment type="caution">
    <text evidence="1">The sequence shown here is derived from an EMBL/GenBank/DDBJ whole genome shotgun (WGS) entry which is preliminary data.</text>
</comment>
<organism evidence="1 2">
    <name type="scientific">Vaccinium darrowii</name>
    <dbReference type="NCBI Taxonomy" id="229202"/>
    <lineage>
        <taxon>Eukaryota</taxon>
        <taxon>Viridiplantae</taxon>
        <taxon>Streptophyta</taxon>
        <taxon>Embryophyta</taxon>
        <taxon>Tracheophyta</taxon>
        <taxon>Spermatophyta</taxon>
        <taxon>Magnoliopsida</taxon>
        <taxon>eudicotyledons</taxon>
        <taxon>Gunneridae</taxon>
        <taxon>Pentapetalae</taxon>
        <taxon>asterids</taxon>
        <taxon>Ericales</taxon>
        <taxon>Ericaceae</taxon>
        <taxon>Vaccinioideae</taxon>
        <taxon>Vaccinieae</taxon>
        <taxon>Vaccinium</taxon>
    </lineage>
</organism>
<evidence type="ECO:0000313" key="1">
    <source>
        <dbReference type="EMBL" id="KAH7843579.1"/>
    </source>
</evidence>
<sequence length="1158" mass="131624">MEDIDDDFGDLYADVEFQASTTINGISSNDDFETEFVNSDSKEVDEAKRASSECVREVGADVDGSDSEDELNIVLNDDNDGGGGGPGVSVSQGVSLGSGGGFDEDEEEGGGFEVVGEGDDGLVKNRSSSDGLELSPNDRRRRGRERANGSKGGYQSQYLQYKFMRHRGASFPANAKSNGFRGDWDDNKCSLRMDSSSLTAQIGHNFSLPRYRTILGVNIGALERKSWRHPEADITDFFNFGFNEESWKLYCNSVEQLRQRTSLLTRAPTCRYPKAKEVYDAESEYETGAHMHAPVKVAHLQGAVSPGSRCAYREGKQFGMPKGGVIQVEDCILERHPSMDVRRVVDRDPDVVIQIAVQDCADNSSGSGKEESTHKGSVRESSENGDFGMDDGIWNFGGGSGDELSGKLLEGDVKRSGRPYPKRYSQLSTPSNPVLVDFDNHASGQTSDVDVDGCHDQKVTGSSSEGQAEAMETSINTNEKVCSETCNAALSLGETDSLLGEEIQQETSSSISASHVEALGNFASAYPERVKNHPRKHSPKSVDELHESLTSDCYQSIKSKSHQSKAKNRDDKYYSRNRSPFPKDRRNYSRRLHDDSELKRRHDYEESRPFPRTDDAYYKTLQGVYSYEGEGFPYYTGSELPCNYFGEWFSYNETHAAYPKRSHMNHRSFEDEKDQYPSRRWEDREHPFKQRGSKLDEVVGRDWYHNENGITLNPPFHKELRRLGPNYSSCSDKGSTRRRKGDEFHFRKRIREDDYLLDSNYEDYFMQEKYGYYGQERKYLHGKYERRWPSTMRGGKIPRRHFSRGRRTANRGRGFEAISRRSAYDLRLTERYGEHSRRQILKEKNGGGDCFGSNHVAGDSEGRVYYPDGEVHYERRHWQYDSFHYTKDEYVYSYEDDEFLAEEASFSSGRTFRSASAGGKQKLMDQMEIEQRRIKLMRGGSSNNRIERSSNITDRRNCEKPLLRCRDSVDLQFVGGEGKSSGRCSNAGSIKCNDKLENTDQMVFADRSESHAEKADETKNSKVEINQNEEQWLDKFPITEQNEALDIEEGQIVTEEVNENPPCENFGSEFGAEIRDDKKKSKLVENATKGNEVTEGYDNARILAVMAKMEKRRERFKDPITVQKENDLMIPMPQVDPIVETMETKQHRPARKRRWGGS</sequence>
<evidence type="ECO:0000313" key="2">
    <source>
        <dbReference type="Proteomes" id="UP000828048"/>
    </source>
</evidence>
<name>A0ACB7XRQ7_9ERIC</name>
<keyword evidence="2" id="KW-1185">Reference proteome</keyword>
<dbReference type="Proteomes" id="UP000828048">
    <property type="component" value="Chromosome 1"/>
</dbReference>
<gene>
    <name evidence="1" type="ORF">Vadar_018353</name>
</gene>
<protein>
    <submittedName>
        <fullName evidence="1">Uncharacterized protein</fullName>
    </submittedName>
</protein>